<dbReference type="Gene3D" id="1.10.10.10">
    <property type="entry name" value="Winged helix-like DNA-binding domain superfamily/Winged helix DNA-binding domain"/>
    <property type="match status" value="1"/>
</dbReference>
<evidence type="ECO:0000256" key="4">
    <source>
        <dbReference type="ARBA" id="ARBA00023015"/>
    </source>
</evidence>
<feature type="modified residue" description="4-aspartylphosphate" evidence="7">
    <location>
        <position position="73"/>
    </location>
</feature>
<evidence type="ECO:0000256" key="2">
    <source>
        <dbReference type="ARBA" id="ARBA00022553"/>
    </source>
</evidence>
<dbReference type="GO" id="GO:0000976">
    <property type="term" value="F:transcription cis-regulatory region binding"/>
    <property type="evidence" value="ECO:0007669"/>
    <property type="project" value="TreeGrafter"/>
</dbReference>
<dbReference type="InterPro" id="IPR001789">
    <property type="entry name" value="Sig_transdc_resp-reg_receiver"/>
</dbReference>
<dbReference type="Pfam" id="PF00486">
    <property type="entry name" value="Trans_reg_C"/>
    <property type="match status" value="1"/>
</dbReference>
<dbReference type="Gene3D" id="3.40.50.2300">
    <property type="match status" value="1"/>
</dbReference>
<dbReference type="SMART" id="SM00862">
    <property type="entry name" value="Trans_reg_C"/>
    <property type="match status" value="1"/>
</dbReference>
<gene>
    <name evidence="11" type="ORF">SAMN05444580_101814</name>
</gene>
<evidence type="ECO:0000313" key="11">
    <source>
        <dbReference type="EMBL" id="SDC76179.1"/>
    </source>
</evidence>
<evidence type="ECO:0000256" key="5">
    <source>
        <dbReference type="ARBA" id="ARBA00023125"/>
    </source>
</evidence>
<dbReference type="PROSITE" id="PS51755">
    <property type="entry name" value="OMPR_PHOB"/>
    <property type="match status" value="1"/>
</dbReference>
<dbReference type="STRING" id="168276.SAMN05444580_101814"/>
<dbReference type="Gene3D" id="6.10.250.690">
    <property type="match status" value="1"/>
</dbReference>
<dbReference type="InterPro" id="IPR001867">
    <property type="entry name" value="OmpR/PhoB-type_DNA-bd"/>
</dbReference>
<evidence type="ECO:0000313" key="12">
    <source>
        <dbReference type="Proteomes" id="UP000199417"/>
    </source>
</evidence>
<organism evidence="11 12">
    <name type="scientific">Rhodococcus tukisamuensis</name>
    <dbReference type="NCBI Taxonomy" id="168276"/>
    <lineage>
        <taxon>Bacteria</taxon>
        <taxon>Bacillati</taxon>
        <taxon>Actinomycetota</taxon>
        <taxon>Actinomycetes</taxon>
        <taxon>Mycobacteriales</taxon>
        <taxon>Nocardiaceae</taxon>
        <taxon>Rhodococcus</taxon>
    </lineage>
</organism>
<evidence type="ECO:0000256" key="3">
    <source>
        <dbReference type="ARBA" id="ARBA00023012"/>
    </source>
</evidence>
<feature type="domain" description="OmpR/PhoB-type" evidence="10">
    <location>
        <begin position="151"/>
        <end position="249"/>
    </location>
</feature>
<dbReference type="Proteomes" id="UP000199417">
    <property type="component" value="Unassembled WGS sequence"/>
</dbReference>
<feature type="DNA-binding region" description="OmpR/PhoB-type" evidence="8">
    <location>
        <begin position="151"/>
        <end position="249"/>
    </location>
</feature>
<dbReference type="PROSITE" id="PS50110">
    <property type="entry name" value="RESPONSE_REGULATORY"/>
    <property type="match status" value="1"/>
</dbReference>
<dbReference type="CDD" id="cd00383">
    <property type="entry name" value="trans_reg_C"/>
    <property type="match status" value="1"/>
</dbReference>
<keyword evidence="2 7" id="KW-0597">Phosphoprotein</keyword>
<dbReference type="SMART" id="SM00448">
    <property type="entry name" value="REC"/>
    <property type="match status" value="1"/>
</dbReference>
<keyword evidence="5 8" id="KW-0238">DNA-binding</keyword>
<dbReference type="EMBL" id="FNAB01000001">
    <property type="protein sequence ID" value="SDC76179.1"/>
    <property type="molecule type" value="Genomic_DNA"/>
</dbReference>
<dbReference type="Pfam" id="PF00072">
    <property type="entry name" value="Response_reg"/>
    <property type="match status" value="1"/>
</dbReference>
<evidence type="ECO:0000259" key="10">
    <source>
        <dbReference type="PROSITE" id="PS51755"/>
    </source>
</evidence>
<keyword evidence="12" id="KW-1185">Reference proteome</keyword>
<keyword evidence="6" id="KW-0804">Transcription</keyword>
<keyword evidence="4" id="KW-0805">Transcription regulation</keyword>
<feature type="domain" description="Response regulatory" evidence="9">
    <location>
        <begin position="24"/>
        <end position="138"/>
    </location>
</feature>
<dbReference type="AlphaFoldDB" id="A0A1G6P7V3"/>
<reference evidence="11 12" key="1">
    <citation type="submission" date="2016-10" db="EMBL/GenBank/DDBJ databases">
        <authorList>
            <person name="de Groot N.N."/>
        </authorList>
    </citation>
    <scope>NUCLEOTIDE SEQUENCE [LARGE SCALE GENOMIC DNA]</scope>
    <source>
        <strain evidence="11 12">JCM 11308</strain>
    </source>
</reference>
<dbReference type="GO" id="GO:0005829">
    <property type="term" value="C:cytosol"/>
    <property type="evidence" value="ECO:0007669"/>
    <property type="project" value="TreeGrafter"/>
</dbReference>
<dbReference type="InterPro" id="IPR036388">
    <property type="entry name" value="WH-like_DNA-bd_sf"/>
</dbReference>
<protein>
    <submittedName>
        <fullName evidence="11">Two-component system, OmpR family, response regulator PrrA</fullName>
    </submittedName>
</protein>
<dbReference type="CDD" id="cd17627">
    <property type="entry name" value="REC_OmpR_PrrA-like"/>
    <property type="match status" value="1"/>
</dbReference>
<keyword evidence="3" id="KW-0902">Two-component regulatory system</keyword>
<dbReference type="GO" id="GO:0032993">
    <property type="term" value="C:protein-DNA complex"/>
    <property type="evidence" value="ECO:0007669"/>
    <property type="project" value="TreeGrafter"/>
</dbReference>
<evidence type="ECO:0000256" key="1">
    <source>
        <dbReference type="ARBA" id="ARBA00004496"/>
    </source>
</evidence>
<dbReference type="InterPro" id="IPR039420">
    <property type="entry name" value="WalR-like"/>
</dbReference>
<evidence type="ECO:0000256" key="7">
    <source>
        <dbReference type="PROSITE-ProRule" id="PRU00169"/>
    </source>
</evidence>
<dbReference type="RefSeq" id="WP_072843223.1">
    <property type="nucleotide sequence ID" value="NZ_FNAB01000001.1"/>
</dbReference>
<sequence length="251" mass="26844">MPVFLHPPGGCGHNAGVTEPAAATVLVVDDDQDVLLSLRRGLQLSGFTILTAANGAEALRVVADRNPDAIVLDMNMPVLDGASVVTALRAMGNDIPICVLSARSSVDDRVAGLEAGADDYLVKPFVLAELVARIRAMLRRRATPPPAPAPQGALTVGALTVDLLGRRAVVGGHEIELTKREFELLAVLTRNSGVVLSRERLLELVWGYDFVADTNVVDVFVGYLRRKLEADGRPRILQTVRGVGFVLRDAQ</sequence>
<dbReference type="GO" id="GO:0006355">
    <property type="term" value="P:regulation of DNA-templated transcription"/>
    <property type="evidence" value="ECO:0007669"/>
    <property type="project" value="InterPro"/>
</dbReference>
<evidence type="ECO:0000259" key="9">
    <source>
        <dbReference type="PROSITE" id="PS50110"/>
    </source>
</evidence>
<accession>A0A1G6P7V3</accession>
<name>A0A1G6P7V3_9NOCA</name>
<dbReference type="SUPFAM" id="SSF52172">
    <property type="entry name" value="CheY-like"/>
    <property type="match status" value="1"/>
</dbReference>
<evidence type="ECO:0000256" key="8">
    <source>
        <dbReference type="PROSITE-ProRule" id="PRU01091"/>
    </source>
</evidence>
<dbReference type="GO" id="GO:0000156">
    <property type="term" value="F:phosphorelay response regulator activity"/>
    <property type="evidence" value="ECO:0007669"/>
    <property type="project" value="TreeGrafter"/>
</dbReference>
<evidence type="ECO:0000256" key="6">
    <source>
        <dbReference type="ARBA" id="ARBA00023163"/>
    </source>
</evidence>
<dbReference type="PANTHER" id="PTHR48111:SF22">
    <property type="entry name" value="REGULATOR OF RPOS"/>
    <property type="match status" value="1"/>
</dbReference>
<dbReference type="InterPro" id="IPR011006">
    <property type="entry name" value="CheY-like_superfamily"/>
</dbReference>
<comment type="subcellular location">
    <subcellularLocation>
        <location evidence="1">Cytoplasm</location>
    </subcellularLocation>
</comment>
<dbReference type="FunFam" id="1.10.10.10:FF:000005">
    <property type="entry name" value="Two-component system response regulator"/>
    <property type="match status" value="1"/>
</dbReference>
<proteinExistence type="predicted"/>
<dbReference type="PANTHER" id="PTHR48111">
    <property type="entry name" value="REGULATOR OF RPOS"/>
    <property type="match status" value="1"/>
</dbReference>